<dbReference type="InterPro" id="IPR014729">
    <property type="entry name" value="Rossmann-like_a/b/a_fold"/>
</dbReference>
<dbReference type="InterPro" id="IPR006015">
    <property type="entry name" value="Universal_stress_UspA"/>
</dbReference>
<dbReference type="OrthoDB" id="5512223at2"/>
<dbReference type="SUPFAM" id="SSF52402">
    <property type="entry name" value="Adenine nucleotide alpha hydrolases-like"/>
    <property type="match status" value="1"/>
</dbReference>
<protein>
    <submittedName>
        <fullName evidence="3">Universal stress protein</fullName>
    </submittedName>
</protein>
<dbReference type="Gene3D" id="3.40.50.620">
    <property type="entry name" value="HUPs"/>
    <property type="match status" value="1"/>
</dbReference>
<dbReference type="PANTHER" id="PTHR46268">
    <property type="entry name" value="STRESS RESPONSE PROTEIN NHAX"/>
    <property type="match status" value="1"/>
</dbReference>
<dbReference type="Proteomes" id="UP000285324">
    <property type="component" value="Unassembled WGS sequence"/>
</dbReference>
<dbReference type="InterPro" id="IPR006016">
    <property type="entry name" value="UspA"/>
</dbReference>
<comment type="caution">
    <text evidence="3">The sequence shown here is derived from an EMBL/GenBank/DDBJ whole genome shotgun (WGS) entry which is preliminary data.</text>
</comment>
<dbReference type="Pfam" id="PF00582">
    <property type="entry name" value="Usp"/>
    <property type="match status" value="1"/>
</dbReference>
<gene>
    <name evidence="3" type="ORF">DY367_24035</name>
</gene>
<dbReference type="PANTHER" id="PTHR46268:SF6">
    <property type="entry name" value="UNIVERSAL STRESS PROTEIN UP12"/>
    <property type="match status" value="1"/>
</dbReference>
<dbReference type="PRINTS" id="PR01438">
    <property type="entry name" value="UNVRSLSTRESS"/>
</dbReference>
<sequence length="156" mass="16649">MRGHAARASTSIGGAVKNVLIPVDGSGNSLRAVRYMVDHVREHGPCSIHLLNVQMPIVSGAVLAFFEPEAIQEYYDDESKMALAESEVLLDRSGILYQRATRIGNVAESIKAYATEQGCDHIVMGSRGLGAAGSLLLGSTTLKVLHTVHIPVVLVN</sequence>
<evidence type="ECO:0000313" key="3">
    <source>
        <dbReference type="EMBL" id="RPJ89192.1"/>
    </source>
</evidence>
<name>A0A424W7E1_ALCXX</name>
<dbReference type="AlphaFoldDB" id="A0A424W7E1"/>
<reference evidence="3 4" key="1">
    <citation type="submission" date="2018-08" db="EMBL/GenBank/DDBJ databases">
        <title>Achromobacter xylosoxidans Genome sequencing and assembly.</title>
        <authorList>
            <person name="Wang R."/>
            <person name="Rensing C."/>
            <person name="Li Y."/>
        </authorList>
    </citation>
    <scope>NUCLEOTIDE SEQUENCE [LARGE SCALE GENOMIC DNA]</scope>
    <source>
        <strain evidence="3 4">GD003A</strain>
    </source>
</reference>
<evidence type="ECO:0000259" key="2">
    <source>
        <dbReference type="Pfam" id="PF00582"/>
    </source>
</evidence>
<dbReference type="CDD" id="cd00293">
    <property type="entry name" value="USP-like"/>
    <property type="match status" value="1"/>
</dbReference>
<proteinExistence type="inferred from homology"/>
<evidence type="ECO:0000313" key="4">
    <source>
        <dbReference type="Proteomes" id="UP000285324"/>
    </source>
</evidence>
<feature type="domain" description="UspA" evidence="2">
    <location>
        <begin position="17"/>
        <end position="155"/>
    </location>
</feature>
<evidence type="ECO:0000256" key="1">
    <source>
        <dbReference type="ARBA" id="ARBA00008791"/>
    </source>
</evidence>
<comment type="similarity">
    <text evidence="1">Belongs to the universal stress protein A family.</text>
</comment>
<dbReference type="EMBL" id="QVXO01000046">
    <property type="protein sequence ID" value="RPJ89192.1"/>
    <property type="molecule type" value="Genomic_DNA"/>
</dbReference>
<accession>A0A424W7E1</accession>
<organism evidence="3 4">
    <name type="scientific">Alcaligenes xylosoxydans xylosoxydans</name>
    <name type="common">Achromobacter xylosoxidans</name>
    <dbReference type="NCBI Taxonomy" id="85698"/>
    <lineage>
        <taxon>Bacteria</taxon>
        <taxon>Pseudomonadati</taxon>
        <taxon>Pseudomonadota</taxon>
        <taxon>Betaproteobacteria</taxon>
        <taxon>Burkholderiales</taxon>
        <taxon>Alcaligenaceae</taxon>
        <taxon>Achromobacter</taxon>
    </lineage>
</organism>